<evidence type="ECO:0000313" key="2">
    <source>
        <dbReference type="EMBL" id="SAK88629.1"/>
    </source>
</evidence>
<keyword evidence="1" id="KW-1133">Transmembrane helix</keyword>
<feature type="transmembrane region" description="Helical" evidence="1">
    <location>
        <begin position="58"/>
        <end position="77"/>
    </location>
</feature>
<dbReference type="EMBL" id="FCOX02000026">
    <property type="protein sequence ID" value="SAK88629.1"/>
    <property type="molecule type" value="Genomic_DNA"/>
</dbReference>
<keyword evidence="1" id="KW-0472">Membrane</keyword>
<dbReference type="Gene3D" id="1.20.1250.20">
    <property type="entry name" value="MFS general substrate transporter like domains"/>
    <property type="match status" value="1"/>
</dbReference>
<keyword evidence="1" id="KW-0812">Transmembrane</keyword>
<feature type="transmembrane region" description="Helical" evidence="1">
    <location>
        <begin position="84"/>
        <end position="103"/>
    </location>
</feature>
<evidence type="ECO:0000313" key="3">
    <source>
        <dbReference type="Proteomes" id="UP000071859"/>
    </source>
</evidence>
<dbReference type="Proteomes" id="UP000071859">
    <property type="component" value="Unassembled WGS sequence"/>
</dbReference>
<evidence type="ECO:0000256" key="1">
    <source>
        <dbReference type="SAM" id="Phobius"/>
    </source>
</evidence>
<sequence>MSSVITLCAFTSNIYLMLAFFAIAYGSLAFAAASIWSLPGDVAPTPDYVASIGGVQNFASNLAGILITTFTGVMLAITKGSFTIPLCVAGGFCFLGAFSYLVIVGKIEPLTQDASERAPSDSGQAVGT</sequence>
<feature type="transmembrane region" description="Helical" evidence="1">
    <location>
        <begin position="12"/>
        <end position="38"/>
    </location>
</feature>
<accession>A0A158D239</accession>
<protein>
    <submittedName>
        <fullName evidence="2">MFS transporter</fullName>
    </submittedName>
</protein>
<keyword evidence="3" id="KW-1185">Reference proteome</keyword>
<organism evidence="2 3">
    <name type="scientific">Caballeronia calidae</name>
    <dbReference type="NCBI Taxonomy" id="1777139"/>
    <lineage>
        <taxon>Bacteria</taxon>
        <taxon>Pseudomonadati</taxon>
        <taxon>Pseudomonadota</taxon>
        <taxon>Betaproteobacteria</taxon>
        <taxon>Burkholderiales</taxon>
        <taxon>Burkholderiaceae</taxon>
        <taxon>Caballeronia</taxon>
    </lineage>
</organism>
<dbReference type="InterPro" id="IPR036259">
    <property type="entry name" value="MFS_trans_sf"/>
</dbReference>
<dbReference type="AlphaFoldDB" id="A0A158D239"/>
<dbReference type="SUPFAM" id="SSF103473">
    <property type="entry name" value="MFS general substrate transporter"/>
    <property type="match status" value="1"/>
</dbReference>
<name>A0A158D239_9BURK</name>
<gene>
    <name evidence="2" type="ORF">AWB78_04638</name>
</gene>
<comment type="caution">
    <text evidence="2">The sequence shown here is derived from an EMBL/GenBank/DDBJ whole genome shotgun (WGS) entry which is preliminary data.</text>
</comment>
<reference evidence="2" key="1">
    <citation type="submission" date="2016-01" db="EMBL/GenBank/DDBJ databases">
        <authorList>
            <person name="Peeters C."/>
        </authorList>
    </citation>
    <scope>NUCLEOTIDE SEQUENCE</scope>
    <source>
        <strain evidence="2">LMG 29321</strain>
    </source>
</reference>
<proteinExistence type="predicted"/>